<feature type="compositionally biased region" description="Basic residues" evidence="1">
    <location>
        <begin position="266"/>
        <end position="284"/>
    </location>
</feature>
<feature type="compositionally biased region" description="Basic and acidic residues" evidence="1">
    <location>
        <begin position="672"/>
        <end position="683"/>
    </location>
</feature>
<dbReference type="AlphaFoldDB" id="A0A6G1FXT9"/>
<evidence type="ECO:0008006" key="5">
    <source>
        <dbReference type="Google" id="ProtNLM"/>
    </source>
</evidence>
<feature type="compositionally biased region" description="Low complexity" evidence="1">
    <location>
        <begin position="785"/>
        <end position="810"/>
    </location>
</feature>
<feature type="region of interest" description="Disordered" evidence="1">
    <location>
        <begin position="377"/>
        <end position="506"/>
    </location>
</feature>
<feature type="compositionally biased region" description="Polar residues" evidence="1">
    <location>
        <begin position="391"/>
        <end position="403"/>
    </location>
</feature>
<feature type="compositionally biased region" description="Polar residues" evidence="1">
    <location>
        <begin position="612"/>
        <end position="621"/>
    </location>
</feature>
<feature type="region of interest" description="Disordered" evidence="1">
    <location>
        <begin position="742"/>
        <end position="836"/>
    </location>
</feature>
<protein>
    <recommendedName>
        <fullName evidence="5">Rrn9 domain-containing protein</fullName>
    </recommendedName>
</protein>
<feature type="compositionally biased region" description="Polar residues" evidence="1">
    <location>
        <begin position="35"/>
        <end position="46"/>
    </location>
</feature>
<feature type="compositionally biased region" description="Acidic residues" evidence="1">
    <location>
        <begin position="59"/>
        <end position="68"/>
    </location>
</feature>
<gene>
    <name evidence="2 4" type="ORF">P152DRAFT_460617</name>
</gene>
<dbReference type="OrthoDB" id="5412288at2759"/>
<feature type="compositionally biased region" description="Polar residues" evidence="1">
    <location>
        <begin position="410"/>
        <end position="424"/>
    </location>
</feature>
<dbReference type="GeneID" id="54420522"/>
<dbReference type="EMBL" id="ML975166">
    <property type="protein sequence ID" value="KAF1810486.1"/>
    <property type="molecule type" value="Genomic_DNA"/>
</dbReference>
<evidence type="ECO:0000256" key="1">
    <source>
        <dbReference type="SAM" id="MobiDB-lite"/>
    </source>
</evidence>
<accession>A0A6G1FXT9</accession>
<organism evidence="2">
    <name type="scientific">Eremomyces bilateralis CBS 781.70</name>
    <dbReference type="NCBI Taxonomy" id="1392243"/>
    <lineage>
        <taxon>Eukaryota</taxon>
        <taxon>Fungi</taxon>
        <taxon>Dikarya</taxon>
        <taxon>Ascomycota</taxon>
        <taxon>Pezizomycotina</taxon>
        <taxon>Dothideomycetes</taxon>
        <taxon>Dothideomycetes incertae sedis</taxon>
        <taxon>Eremomycetales</taxon>
        <taxon>Eremomycetaceae</taxon>
        <taxon>Eremomyces</taxon>
    </lineage>
</organism>
<feature type="compositionally biased region" description="Polar residues" evidence="1">
    <location>
        <begin position="815"/>
        <end position="828"/>
    </location>
</feature>
<evidence type="ECO:0000313" key="3">
    <source>
        <dbReference type="Proteomes" id="UP000504638"/>
    </source>
</evidence>
<keyword evidence="3" id="KW-1185">Reference proteome</keyword>
<feature type="region of interest" description="Disordered" evidence="1">
    <location>
        <begin position="672"/>
        <end position="716"/>
    </location>
</feature>
<feature type="compositionally biased region" description="Polar residues" evidence="1">
    <location>
        <begin position="438"/>
        <end position="454"/>
    </location>
</feature>
<feature type="region of interest" description="Disordered" evidence="1">
    <location>
        <begin position="1"/>
        <end position="68"/>
    </location>
</feature>
<reference evidence="4" key="2">
    <citation type="submission" date="2020-04" db="EMBL/GenBank/DDBJ databases">
        <authorList>
            <consortium name="NCBI Genome Project"/>
        </authorList>
    </citation>
    <scope>NUCLEOTIDE SEQUENCE</scope>
    <source>
        <strain evidence="4">CBS 781.70</strain>
    </source>
</reference>
<sequence length="836" mass="93226">MTDISEGTGRDGHRGPGIPRSIFNGGIVEKIEAPSPTNTASTSFSSVEPRVDANGSDVSDLEDEELDGESYRELYDERPNKFVGHPNTYRRWIAPERAVVDALGVQQANNLGLHLYCVEKLRKFILYRARSALDSGRIKKRRRNKRGSADGRQLDPVLEELSLSDFKPTYPHSESAGDAQISTHLGPDAKDLPEVWLPPDSWTTWPLKVGQVPNENDTFEAHRHTEQDGLLATPNNTGHAVPSMWMHELLTSLILRNARCLANERPRHRRHQSMQPRKRKPRKPKINDKGSEEDAASETDVSSKSEISRPRLKVKFQYKPGDVKEKRYFPVLLEDEDAIQKVVTPTIRSILSGLDRLLVCSVDSEHRGQLLKRLEHPVYSSSSEDEHELRSQTNQKQGTTSGAITEVRESSSQLGIDPSASDNQEPAKRKRGRPPSSVPSANEDSPESESAASTKTRRGRPRSVTRINGESYYMARKRRQSQEPYAEREESRAPSRGAPYPSKRMRTETTGGVTMGLDPVSTASINQSSFRFGPSVDSSGFKVQKLQSKPMDWRAILGRAALLGWNSTVLDRATQRCVDLFNEPMAFDVTLSGSATEQPVNVVFPTSRKTPKSPSIANASASRRPKPTFKPYWDGDQLFCPMPTCSRHWEKFETTRQLTHHCRKVHRFEPQPEAVARKAESKRSCRRKKAESSEGRRSRSRSQSRASLASDSPHFDMFIGGVRSDGFLGTIDRERGWHTQEIWDDMGHDDSNDNPPTGGRDEDETEDDGDNDICSERSTVAGALPPDDSSSSNPLEFSSIPPGSGRPSSGYRPVQDSNNAGLSATTGYSDDDEDEL</sequence>
<dbReference type="RefSeq" id="XP_033532117.1">
    <property type="nucleotide sequence ID" value="XM_033679952.1"/>
</dbReference>
<reference evidence="2 4" key="1">
    <citation type="submission" date="2020-01" db="EMBL/GenBank/DDBJ databases">
        <authorList>
            <consortium name="DOE Joint Genome Institute"/>
            <person name="Haridas S."/>
            <person name="Albert R."/>
            <person name="Binder M."/>
            <person name="Bloem J."/>
            <person name="Labutti K."/>
            <person name="Salamov A."/>
            <person name="Andreopoulos B."/>
            <person name="Baker S.E."/>
            <person name="Barry K."/>
            <person name="Bills G."/>
            <person name="Bluhm B.H."/>
            <person name="Cannon C."/>
            <person name="Castanera R."/>
            <person name="Culley D.E."/>
            <person name="Daum C."/>
            <person name="Ezra D."/>
            <person name="Gonzalez J.B."/>
            <person name="Henrissat B."/>
            <person name="Kuo A."/>
            <person name="Liang C."/>
            <person name="Lipzen A."/>
            <person name="Lutzoni F."/>
            <person name="Magnuson J."/>
            <person name="Mondo S."/>
            <person name="Nolan M."/>
            <person name="Ohm R."/>
            <person name="Pangilinan J."/>
            <person name="Park H.-J."/>
            <person name="Ramirez L."/>
            <person name="Alfaro M."/>
            <person name="Sun H."/>
            <person name="Tritt A."/>
            <person name="Yoshinaga Y."/>
            <person name="Zwiers L.-H."/>
            <person name="Turgeon B.G."/>
            <person name="Goodwin S.B."/>
            <person name="Spatafora J.W."/>
            <person name="Crous P.W."/>
            <person name="Grigoriev I.V."/>
        </authorList>
    </citation>
    <scope>NUCLEOTIDE SEQUENCE</scope>
    <source>
        <strain evidence="2 4">CBS 781.70</strain>
    </source>
</reference>
<feature type="region of interest" description="Disordered" evidence="1">
    <location>
        <begin position="168"/>
        <end position="192"/>
    </location>
</feature>
<evidence type="ECO:0000313" key="4">
    <source>
        <dbReference type="RefSeq" id="XP_033532117.1"/>
    </source>
</evidence>
<reference evidence="4" key="3">
    <citation type="submission" date="2025-04" db="UniProtKB">
        <authorList>
            <consortium name="RefSeq"/>
        </authorList>
    </citation>
    <scope>IDENTIFICATION</scope>
    <source>
        <strain evidence="4">CBS 781.70</strain>
    </source>
</reference>
<evidence type="ECO:0000313" key="2">
    <source>
        <dbReference type="EMBL" id="KAF1810486.1"/>
    </source>
</evidence>
<feature type="region of interest" description="Disordered" evidence="1">
    <location>
        <begin position="605"/>
        <end position="629"/>
    </location>
</feature>
<proteinExistence type="predicted"/>
<feature type="compositionally biased region" description="Acidic residues" evidence="1">
    <location>
        <begin position="761"/>
        <end position="773"/>
    </location>
</feature>
<name>A0A6G1FXT9_9PEZI</name>
<dbReference type="Proteomes" id="UP000504638">
    <property type="component" value="Unplaced"/>
</dbReference>
<feature type="region of interest" description="Disordered" evidence="1">
    <location>
        <begin position="263"/>
        <end position="307"/>
    </location>
</feature>